<reference evidence="4" key="2">
    <citation type="submission" date="2020-09" db="EMBL/GenBank/DDBJ databases">
        <authorList>
            <person name="Sun Q."/>
            <person name="Ohkuma M."/>
        </authorList>
    </citation>
    <scope>NUCLEOTIDE SEQUENCE</scope>
    <source>
        <strain evidence="4">JCM 3051</strain>
    </source>
</reference>
<dbReference type="GO" id="GO:0003700">
    <property type="term" value="F:DNA-binding transcription factor activity"/>
    <property type="evidence" value="ECO:0007669"/>
    <property type="project" value="TreeGrafter"/>
</dbReference>
<feature type="domain" description="HTH tetR-type" evidence="3">
    <location>
        <begin position="19"/>
        <end position="79"/>
    </location>
</feature>
<dbReference type="InterPro" id="IPR036271">
    <property type="entry name" value="Tet_transcr_reg_TetR-rel_C_sf"/>
</dbReference>
<keyword evidence="1 2" id="KW-0238">DNA-binding</keyword>
<dbReference type="InterPro" id="IPR001647">
    <property type="entry name" value="HTH_TetR"/>
</dbReference>
<dbReference type="PANTHER" id="PTHR30055:SF200">
    <property type="entry name" value="HTH-TYPE TRANSCRIPTIONAL REPRESSOR BDCR"/>
    <property type="match status" value="1"/>
</dbReference>
<dbReference type="SUPFAM" id="SSF46689">
    <property type="entry name" value="Homeodomain-like"/>
    <property type="match status" value="1"/>
</dbReference>
<dbReference type="EMBL" id="BMPT01000002">
    <property type="protein sequence ID" value="GGM14301.1"/>
    <property type="molecule type" value="Genomic_DNA"/>
</dbReference>
<dbReference type="InterPro" id="IPR050109">
    <property type="entry name" value="HTH-type_TetR-like_transc_reg"/>
</dbReference>
<dbReference type="PRINTS" id="PR00455">
    <property type="entry name" value="HTHTETR"/>
</dbReference>
<dbReference type="AlphaFoldDB" id="A0A8H9GEQ2"/>
<protein>
    <submittedName>
        <fullName evidence="4">TetR family transcriptional regulator</fullName>
    </submittedName>
</protein>
<name>A0A8H9GEQ2_9MICO</name>
<evidence type="ECO:0000313" key="4">
    <source>
        <dbReference type="EMBL" id="GGM14301.1"/>
    </source>
</evidence>
<dbReference type="PROSITE" id="PS50977">
    <property type="entry name" value="HTH_TETR_2"/>
    <property type="match status" value="1"/>
</dbReference>
<sequence length="207" mass="22311">MSTTTPERPPADADGTAKRSVRDRILDAASELFYARGIHATSADKIIELSGVTKVTFYRYFRTKDVLVVAYLERQAAWERGALDGLRRSSGDDAQALRRFAAAIGAESCKPGFRGCAFINAAAEYPDPEGPVRKVVAQHRGWYRATFAGMLGRIGVNDPARAADEVMMLRDGAMVAGSLDEPSRVGGALERAIFAVIDASRATRTAG</sequence>
<evidence type="ECO:0000259" key="3">
    <source>
        <dbReference type="PROSITE" id="PS50977"/>
    </source>
</evidence>
<keyword evidence="5" id="KW-1185">Reference proteome</keyword>
<dbReference type="Pfam" id="PF00440">
    <property type="entry name" value="TetR_N"/>
    <property type="match status" value="1"/>
</dbReference>
<dbReference type="PANTHER" id="PTHR30055">
    <property type="entry name" value="HTH-TYPE TRANSCRIPTIONAL REGULATOR RUTR"/>
    <property type="match status" value="1"/>
</dbReference>
<evidence type="ECO:0000313" key="5">
    <source>
        <dbReference type="Proteomes" id="UP000655589"/>
    </source>
</evidence>
<gene>
    <name evidence="4" type="ORF">GCM10010102_07240</name>
</gene>
<comment type="caution">
    <text evidence="4">The sequence shown here is derived from an EMBL/GenBank/DDBJ whole genome shotgun (WGS) entry which is preliminary data.</text>
</comment>
<dbReference type="GO" id="GO:0000976">
    <property type="term" value="F:transcription cis-regulatory region binding"/>
    <property type="evidence" value="ECO:0007669"/>
    <property type="project" value="TreeGrafter"/>
</dbReference>
<evidence type="ECO:0000256" key="1">
    <source>
        <dbReference type="ARBA" id="ARBA00023125"/>
    </source>
</evidence>
<dbReference type="InterPro" id="IPR009057">
    <property type="entry name" value="Homeodomain-like_sf"/>
</dbReference>
<dbReference type="SUPFAM" id="SSF48498">
    <property type="entry name" value="Tetracyclin repressor-like, C-terminal domain"/>
    <property type="match status" value="1"/>
</dbReference>
<reference evidence="4" key="1">
    <citation type="journal article" date="2014" name="Int. J. Syst. Evol. Microbiol.">
        <title>Complete genome sequence of Corynebacterium casei LMG S-19264T (=DSM 44701T), isolated from a smear-ripened cheese.</title>
        <authorList>
            <consortium name="US DOE Joint Genome Institute (JGI-PGF)"/>
            <person name="Walter F."/>
            <person name="Albersmeier A."/>
            <person name="Kalinowski J."/>
            <person name="Ruckert C."/>
        </authorList>
    </citation>
    <scope>NUCLEOTIDE SEQUENCE</scope>
    <source>
        <strain evidence="4">JCM 3051</strain>
    </source>
</reference>
<dbReference type="Gene3D" id="1.10.357.10">
    <property type="entry name" value="Tetracycline Repressor, domain 2"/>
    <property type="match status" value="1"/>
</dbReference>
<evidence type="ECO:0000256" key="2">
    <source>
        <dbReference type="PROSITE-ProRule" id="PRU00335"/>
    </source>
</evidence>
<proteinExistence type="predicted"/>
<organism evidence="4 5">
    <name type="scientific">Promicromonospora citrea</name>
    <dbReference type="NCBI Taxonomy" id="43677"/>
    <lineage>
        <taxon>Bacteria</taxon>
        <taxon>Bacillati</taxon>
        <taxon>Actinomycetota</taxon>
        <taxon>Actinomycetes</taxon>
        <taxon>Micrococcales</taxon>
        <taxon>Promicromonosporaceae</taxon>
        <taxon>Promicromonospora</taxon>
    </lineage>
</organism>
<feature type="DNA-binding region" description="H-T-H motif" evidence="2">
    <location>
        <begin position="42"/>
        <end position="61"/>
    </location>
</feature>
<accession>A0A8H9GEQ2</accession>
<dbReference type="Proteomes" id="UP000655589">
    <property type="component" value="Unassembled WGS sequence"/>
</dbReference>
<dbReference type="RefSeq" id="WP_171104762.1">
    <property type="nucleotide sequence ID" value="NZ_BMPT01000002.1"/>
</dbReference>